<keyword evidence="1" id="KW-1133">Transmembrane helix</keyword>
<dbReference type="RefSeq" id="WP_142443108.1">
    <property type="nucleotide sequence ID" value="NZ_SESI01000001.1"/>
</dbReference>
<organism evidence="2 3">
    <name type="scientific">Halonotius roseus</name>
    <dbReference type="NCBI Taxonomy" id="2511997"/>
    <lineage>
        <taxon>Archaea</taxon>
        <taxon>Methanobacteriati</taxon>
        <taxon>Methanobacteriota</taxon>
        <taxon>Stenosarchaea group</taxon>
        <taxon>Halobacteria</taxon>
        <taxon>Halobacteriales</taxon>
        <taxon>Haloferacaceae</taxon>
        <taxon>Halonotius</taxon>
    </lineage>
</organism>
<keyword evidence="3" id="KW-1185">Reference proteome</keyword>
<name>A0A544QSP2_9EURY</name>
<evidence type="ECO:0000313" key="3">
    <source>
        <dbReference type="Proteomes" id="UP000315385"/>
    </source>
</evidence>
<evidence type="ECO:0000313" key="2">
    <source>
        <dbReference type="EMBL" id="TQQ82463.1"/>
    </source>
</evidence>
<evidence type="ECO:0000256" key="1">
    <source>
        <dbReference type="SAM" id="Phobius"/>
    </source>
</evidence>
<protein>
    <submittedName>
        <fullName evidence="2">Uncharacterized protein</fullName>
    </submittedName>
</protein>
<feature type="transmembrane region" description="Helical" evidence="1">
    <location>
        <begin position="102"/>
        <end position="121"/>
    </location>
</feature>
<reference evidence="2 3" key="1">
    <citation type="submission" date="2019-02" db="EMBL/GenBank/DDBJ databases">
        <title>Halonotius sp. a new haloqrchaeon isolated from saline water.</title>
        <authorList>
            <person name="Duran-Viseras A."/>
            <person name="Sanchez-Porro C."/>
            <person name="Ventosa A."/>
        </authorList>
    </citation>
    <scope>NUCLEOTIDE SEQUENCE [LARGE SCALE GENOMIC DNA]</scope>
    <source>
        <strain evidence="2 3">F9-27</strain>
    </source>
</reference>
<gene>
    <name evidence="2" type="ORF">EWF95_05965</name>
</gene>
<keyword evidence="1" id="KW-0812">Transmembrane</keyword>
<keyword evidence="1" id="KW-0472">Membrane</keyword>
<feature type="transmembrane region" description="Helical" evidence="1">
    <location>
        <begin position="7"/>
        <end position="27"/>
    </location>
</feature>
<feature type="transmembrane region" description="Helical" evidence="1">
    <location>
        <begin position="71"/>
        <end position="90"/>
    </location>
</feature>
<sequence length="124" mass="12006">MADTQAIGTGIGAVGILVVFGSASYAWLTGITVGPYGSLPAATALLGFSSVGSLLAVLADYNRIEGVRPTLARTGSISCLGAGIVLLNPLTGTPLPVAELGVVGAVLLAAGGLVLVGSSVLKTG</sequence>
<accession>A0A544QSP2</accession>
<dbReference type="EMBL" id="SESI01000001">
    <property type="protein sequence ID" value="TQQ82463.1"/>
    <property type="molecule type" value="Genomic_DNA"/>
</dbReference>
<dbReference type="Proteomes" id="UP000315385">
    <property type="component" value="Unassembled WGS sequence"/>
</dbReference>
<dbReference type="AlphaFoldDB" id="A0A544QSP2"/>
<proteinExistence type="predicted"/>
<comment type="caution">
    <text evidence="2">The sequence shown here is derived from an EMBL/GenBank/DDBJ whole genome shotgun (WGS) entry which is preliminary data.</text>
</comment>
<feature type="transmembrane region" description="Helical" evidence="1">
    <location>
        <begin position="39"/>
        <end position="59"/>
    </location>
</feature>